<feature type="region of interest" description="Disordered" evidence="1">
    <location>
        <begin position="80"/>
        <end position="295"/>
    </location>
</feature>
<evidence type="ECO:0000256" key="2">
    <source>
        <dbReference type="SAM" id="Phobius"/>
    </source>
</evidence>
<dbReference type="RefSeq" id="WP_094690209.1">
    <property type="nucleotide sequence ID" value="NZ_JACBYZ010000001.1"/>
</dbReference>
<accession>A0A261F8E5</accession>
<feature type="compositionally biased region" description="Acidic residues" evidence="1">
    <location>
        <begin position="166"/>
        <end position="192"/>
    </location>
</feature>
<feature type="compositionally biased region" description="Low complexity" evidence="1">
    <location>
        <begin position="140"/>
        <end position="155"/>
    </location>
</feature>
<comment type="caution">
    <text evidence="3">The sequence shown here is derived from an EMBL/GenBank/DDBJ whole genome shotgun (WGS) entry which is preliminary data.</text>
</comment>
<keyword evidence="2" id="KW-0472">Membrane</keyword>
<feature type="compositionally biased region" description="Polar residues" evidence="1">
    <location>
        <begin position="126"/>
        <end position="139"/>
    </location>
</feature>
<keyword evidence="3" id="KW-0418">Kinase</keyword>
<feature type="transmembrane region" description="Helical" evidence="2">
    <location>
        <begin position="305"/>
        <end position="333"/>
    </location>
</feature>
<feature type="compositionally biased region" description="Pro residues" evidence="1">
    <location>
        <begin position="105"/>
        <end position="115"/>
    </location>
</feature>
<protein>
    <submittedName>
        <fullName evidence="3">Protein kinase</fullName>
    </submittedName>
</protein>
<feature type="compositionally biased region" description="Low complexity" evidence="1">
    <location>
        <begin position="116"/>
        <end position="125"/>
    </location>
</feature>
<evidence type="ECO:0000256" key="1">
    <source>
        <dbReference type="SAM" id="MobiDB-lite"/>
    </source>
</evidence>
<evidence type="ECO:0000313" key="3">
    <source>
        <dbReference type="EMBL" id="OZG55335.1"/>
    </source>
</evidence>
<dbReference type="GO" id="GO:0016301">
    <property type="term" value="F:kinase activity"/>
    <property type="evidence" value="ECO:0007669"/>
    <property type="project" value="UniProtKB-KW"/>
</dbReference>
<gene>
    <name evidence="3" type="ORF">AEAE_1132</name>
</gene>
<evidence type="ECO:0000313" key="4">
    <source>
        <dbReference type="Proteomes" id="UP000228976"/>
    </source>
</evidence>
<feature type="compositionally biased region" description="Low complexity" evidence="1">
    <location>
        <begin position="90"/>
        <end position="104"/>
    </location>
</feature>
<reference evidence="3 4" key="1">
    <citation type="journal article" date="2017" name="BMC Genomics">
        <title>Comparative genomic and phylogenomic analyses of the Bifidobacteriaceae family.</title>
        <authorList>
            <person name="Lugli G.A."/>
            <person name="Milani C."/>
            <person name="Turroni F."/>
            <person name="Duranti S."/>
            <person name="Mancabelli L."/>
            <person name="Mangifesta M."/>
            <person name="Ferrario C."/>
            <person name="Modesto M."/>
            <person name="Mattarelli P."/>
            <person name="Jiri K."/>
            <person name="van Sinderen D."/>
            <person name="Ventura M."/>
        </authorList>
    </citation>
    <scope>NUCLEOTIDE SEQUENCE [LARGE SCALE GENOMIC DNA]</scope>
    <source>
        <strain evidence="3 4">LMG 21773</strain>
    </source>
</reference>
<dbReference type="Proteomes" id="UP000228976">
    <property type="component" value="Unassembled WGS sequence"/>
</dbReference>
<feature type="transmembrane region" description="Helical" evidence="2">
    <location>
        <begin position="418"/>
        <end position="450"/>
    </location>
</feature>
<dbReference type="AlphaFoldDB" id="A0A261F8E5"/>
<keyword evidence="2" id="KW-1133">Transmembrane helix</keyword>
<organism evidence="3 4">
    <name type="scientific">Aeriscardovia aeriphila</name>
    <dbReference type="NCBI Taxonomy" id="218139"/>
    <lineage>
        <taxon>Bacteria</taxon>
        <taxon>Bacillati</taxon>
        <taxon>Actinomycetota</taxon>
        <taxon>Actinomycetes</taxon>
        <taxon>Bifidobacteriales</taxon>
        <taxon>Bifidobacteriaceae</taxon>
        <taxon>Aeriscardovia</taxon>
    </lineage>
</organism>
<feature type="compositionally biased region" description="Pro residues" evidence="1">
    <location>
        <begin position="271"/>
        <end position="285"/>
    </location>
</feature>
<feature type="transmembrane region" description="Helical" evidence="2">
    <location>
        <begin position="504"/>
        <end position="524"/>
    </location>
</feature>
<feature type="transmembrane region" description="Helical" evidence="2">
    <location>
        <begin position="382"/>
        <end position="406"/>
    </location>
</feature>
<dbReference type="EMBL" id="MWWU01000003">
    <property type="protein sequence ID" value="OZG55335.1"/>
    <property type="molecule type" value="Genomic_DNA"/>
</dbReference>
<keyword evidence="3" id="KW-0808">Transferase</keyword>
<sequence length="545" mass="57551">MSAPDYQSAFSPASREPAAGSSEPPVRTSPSLQALNGRPAPGSGLRRQWTHSPRDVQAIALADQRESLLLAQPARFAGHFAGAAGGAGGASAASGANPASIATPTPTPTPAPAPASAPARTTAIPQTTVMPNAMQNNLSAAQTAEPAATADAGQTQTINSAFYAQPDDDYADADDGYDEENCADDYSTDADSYDNGNTEGDNEYDTPQAYGPEADYPEADNSAPRSPRVISSNVAYQPADNEEEQEGGPYSLEGDYPQAQPYSQPAHYPQQPGPYPQQPQQPQQPEPYAQPQEPQEEPSGVALKLLLAIPFAFLGAVSPAWALIVGTVILWLVTIRGKAAITAMNLRHDHGGISVRSDGVHIALALPWYAVQSFFSVLSPAVLWAIILAVVNYIATKLLAIPAIWLSPQMSSALLTRLARFFALPLISGEVFSVASLIMALTSAGCWLLACTLTSRWSARSRGFQALWASMRFAVSHLAHNSLSDSPKNAESADPHSRPDHSRVAGILVLVLLLGFAISSVGVATNTQMMDWTPVAMNGADNLEQ</sequence>
<keyword evidence="2" id="KW-0812">Transmembrane</keyword>
<name>A0A261F8E5_9BIFI</name>
<proteinExistence type="predicted"/>
<feature type="region of interest" description="Disordered" evidence="1">
    <location>
        <begin position="1"/>
        <end position="51"/>
    </location>
</feature>
<keyword evidence="4" id="KW-1185">Reference proteome</keyword>